<name>A0A2X0RDI5_LACHE</name>
<reference evidence="2" key="2">
    <citation type="submission" date="2020-07" db="EMBL/GenBank/DDBJ databases">
        <title>Draft genome sequence of Lactobacillus helveticus strain JCM 1062.</title>
        <authorList>
            <person name="Endo A."/>
            <person name="Maeno S."/>
            <person name="Kido Y."/>
        </authorList>
    </citation>
    <scope>NUCLEOTIDE SEQUENCE</scope>
    <source>
        <strain evidence="2">JCM 1062</strain>
    </source>
</reference>
<dbReference type="RefSeq" id="WP_101511627.1">
    <property type="nucleotide sequence ID" value="NZ_BLYU01000088.1"/>
</dbReference>
<dbReference type="CDD" id="cd17748">
    <property type="entry name" value="BRCT_DNA_ligase_like"/>
    <property type="match status" value="1"/>
</dbReference>
<reference evidence="3" key="1">
    <citation type="submission" date="2018-01" db="EMBL/GenBank/DDBJ databases">
        <authorList>
            <person name="Gaut B.S."/>
            <person name="Morton B.R."/>
            <person name="Clegg M.T."/>
            <person name="Duvall M.R."/>
        </authorList>
    </citation>
    <scope>NUCLEOTIDE SEQUENCE</scope>
    <source>
        <strain evidence="3">Lactobacillus helveticus</strain>
    </source>
</reference>
<keyword evidence="3" id="KW-0436">Ligase</keyword>
<evidence type="ECO:0000313" key="3">
    <source>
        <dbReference type="EMBL" id="SPB26893.1"/>
    </source>
</evidence>
<protein>
    <submittedName>
        <fullName evidence="3">DNA ligase</fullName>
    </submittedName>
</protein>
<dbReference type="SUPFAM" id="SSF53098">
    <property type="entry name" value="Ribonuclease H-like"/>
    <property type="match status" value="1"/>
</dbReference>
<dbReference type="Gene3D" id="3.40.50.10190">
    <property type="entry name" value="BRCT domain"/>
    <property type="match status" value="1"/>
</dbReference>
<dbReference type="AlphaFoldDB" id="A0A2X0RDI5"/>
<proteinExistence type="predicted"/>
<gene>
    <name evidence="3" type="primary">ligA_2</name>
    <name evidence="3" type="ORF">BDKNPLJD_02121</name>
    <name evidence="2" type="ORF">LHEJCM1062_06490</name>
</gene>
<evidence type="ECO:0000313" key="2">
    <source>
        <dbReference type="EMBL" id="GFP12777.1"/>
    </source>
</evidence>
<dbReference type="EMBL" id="BLYV01000132">
    <property type="protein sequence ID" value="GFP12777.1"/>
    <property type="molecule type" value="Genomic_DNA"/>
</dbReference>
<dbReference type="Gene3D" id="3.30.420.10">
    <property type="entry name" value="Ribonuclease H-like superfamily/Ribonuclease H"/>
    <property type="match status" value="1"/>
</dbReference>
<dbReference type="Proteomes" id="UP000630086">
    <property type="component" value="Unassembled WGS sequence"/>
</dbReference>
<dbReference type="CDD" id="cd06127">
    <property type="entry name" value="DEDDh"/>
    <property type="match status" value="1"/>
</dbReference>
<dbReference type="SUPFAM" id="SSF52113">
    <property type="entry name" value="BRCT domain"/>
    <property type="match status" value="1"/>
</dbReference>
<dbReference type="InterPro" id="IPR036420">
    <property type="entry name" value="BRCT_dom_sf"/>
</dbReference>
<feature type="domain" description="BRCT" evidence="1">
    <location>
        <begin position="189"/>
        <end position="275"/>
    </location>
</feature>
<dbReference type="Pfam" id="PF00533">
    <property type="entry name" value="BRCT"/>
    <property type="match status" value="1"/>
</dbReference>
<dbReference type="GO" id="GO:0016874">
    <property type="term" value="F:ligase activity"/>
    <property type="evidence" value="ECO:0007669"/>
    <property type="project" value="UniProtKB-KW"/>
</dbReference>
<dbReference type="EMBL" id="OGTV01000108">
    <property type="protein sequence ID" value="SPB26893.1"/>
    <property type="molecule type" value="Genomic_DNA"/>
</dbReference>
<dbReference type="InterPro" id="IPR001357">
    <property type="entry name" value="BRCT_dom"/>
</dbReference>
<dbReference type="InterPro" id="IPR036397">
    <property type="entry name" value="RNaseH_sf"/>
</dbReference>
<sequence>MNERFTGKNLLELPQDFSVVQIETTDLNPTRDQIIEIAANKYRKNKFKKAFEWDSEEDKNDLRDALSQLKSFIGKDTIVINCTAFFRPFMGNAFVNNLGEPFSNDIVDIQRLFRKIENQKSAKLSQMINFYNLSTSHNLKAAEDIKSVEEIYLNLQTNFKERFKSVNELQPKSSKFTSQDIAGDSTKNDKNNIFYDKRVSATGKLNAYTRREVGQMINDIGGHFQMNPGKTTDYFIVGKLKGNTSHKLEKAEKLPNVKIIHEDDFLDMVAGYEWA</sequence>
<accession>A0A2X0RDI5</accession>
<dbReference type="PROSITE" id="PS50172">
    <property type="entry name" value="BRCT"/>
    <property type="match status" value="1"/>
</dbReference>
<dbReference type="GO" id="GO:0003676">
    <property type="term" value="F:nucleic acid binding"/>
    <property type="evidence" value="ECO:0007669"/>
    <property type="project" value="InterPro"/>
</dbReference>
<organism evidence="3">
    <name type="scientific">Lactobacillus helveticus</name>
    <name type="common">Lactobacillus suntoryeus</name>
    <dbReference type="NCBI Taxonomy" id="1587"/>
    <lineage>
        <taxon>Bacteria</taxon>
        <taxon>Bacillati</taxon>
        <taxon>Bacillota</taxon>
        <taxon>Bacilli</taxon>
        <taxon>Lactobacillales</taxon>
        <taxon>Lactobacillaceae</taxon>
        <taxon>Lactobacillus</taxon>
    </lineage>
</organism>
<evidence type="ECO:0000259" key="1">
    <source>
        <dbReference type="PROSITE" id="PS50172"/>
    </source>
</evidence>
<dbReference type="InterPro" id="IPR012337">
    <property type="entry name" value="RNaseH-like_sf"/>
</dbReference>